<dbReference type="EMBL" id="NMPZ01000001">
    <property type="protein sequence ID" value="OXL45270.1"/>
    <property type="molecule type" value="Genomic_DNA"/>
</dbReference>
<evidence type="ECO:0000313" key="1">
    <source>
        <dbReference type="EMBL" id="OXL45270.1"/>
    </source>
</evidence>
<organism evidence="1 2">
    <name type="scientific">Segatella copri</name>
    <dbReference type="NCBI Taxonomy" id="165179"/>
    <lineage>
        <taxon>Bacteria</taxon>
        <taxon>Pseudomonadati</taxon>
        <taxon>Bacteroidota</taxon>
        <taxon>Bacteroidia</taxon>
        <taxon>Bacteroidales</taxon>
        <taxon>Prevotellaceae</taxon>
        <taxon>Segatella</taxon>
    </lineage>
</organism>
<dbReference type="RefSeq" id="WP_089542542.1">
    <property type="nucleotide sequence ID" value="NZ_NMPZ01000001.1"/>
</dbReference>
<comment type="caution">
    <text evidence="1">The sequence shown here is derived from an EMBL/GenBank/DDBJ whole genome shotgun (WGS) entry which is preliminary data.</text>
</comment>
<dbReference type="Gene3D" id="3.90.1480.10">
    <property type="entry name" value="Alpha-2,3-sialyltransferase"/>
    <property type="match status" value="1"/>
</dbReference>
<reference evidence="1 2" key="1">
    <citation type="submission" date="2017-07" db="EMBL/GenBank/DDBJ databases">
        <title>Draft genome sequence of Prevotella copri isolated from the gut of healthy adult Indian.</title>
        <authorList>
            <person name="Das B."/>
            <person name="Bag S."/>
            <person name="Ghosh T.S."/>
        </authorList>
    </citation>
    <scope>NUCLEOTIDE SEQUENCE [LARGE SCALE GENOMIC DNA]</scope>
    <source>
        <strain evidence="1 2">Indica</strain>
    </source>
</reference>
<sequence length="282" mass="32747">MKNQIKKIILFCSSFMILLEWLLLKAVRKEFSFKRMLSPQAKKIKIFGNGPSLKNEALNIKDDCDYCCVNHSLMSDFFFKIKPKYFITVDPLFVGEYLNKHNECVSRLLDVNWKMIWFVSYDSFALAKSLVKSNDNILVKWHPSGLKLGMKIGWLRNCIFRYGMAAPPAQNVLVAAIYDLLMDGYKQIELYGVEHSWLNLLSVDKENRVCLKDVHFYDNKEVQLKPWYRVDGEIFDMPTLLSTLAITFGAYHDLQRFSTYIGGIEIVNMTPNSFIDAFKRGV</sequence>
<evidence type="ECO:0000313" key="2">
    <source>
        <dbReference type="Proteomes" id="UP000215155"/>
    </source>
</evidence>
<protein>
    <submittedName>
        <fullName evidence="1">Uncharacterized protein</fullName>
    </submittedName>
</protein>
<accession>A0AA91YY46</accession>
<proteinExistence type="predicted"/>
<dbReference type="Proteomes" id="UP000215155">
    <property type="component" value="Unassembled WGS sequence"/>
</dbReference>
<name>A0AA91YY46_9BACT</name>
<dbReference type="AlphaFoldDB" id="A0AA91YY46"/>
<gene>
    <name evidence="1" type="ORF">CFT61_00490</name>
</gene>